<evidence type="ECO:0000313" key="3">
    <source>
        <dbReference type="Proteomes" id="UP000594261"/>
    </source>
</evidence>
<reference evidence="2 3" key="1">
    <citation type="journal article" date="2016" name="G3 (Bethesda)">
        <title>First Draft Assembly and Annotation of the Genome of a California Endemic Oak Quercus lobata Nee (Fagaceae).</title>
        <authorList>
            <person name="Sork V.L."/>
            <person name="Fitz-Gibbon S.T."/>
            <person name="Puiu D."/>
            <person name="Crepeau M."/>
            <person name="Gugger P.F."/>
            <person name="Sherman R."/>
            <person name="Stevens K."/>
            <person name="Langley C.H."/>
            <person name="Pellegrini M."/>
            <person name="Salzberg S.L."/>
        </authorList>
    </citation>
    <scope>NUCLEOTIDE SEQUENCE [LARGE SCALE GENOMIC DNA]</scope>
    <source>
        <strain evidence="2 3">cv. SW786</strain>
    </source>
</reference>
<dbReference type="EMBL" id="LRBV02000003">
    <property type="status" value="NOT_ANNOTATED_CDS"/>
    <property type="molecule type" value="Genomic_DNA"/>
</dbReference>
<dbReference type="Gene3D" id="3.60.10.10">
    <property type="entry name" value="Endonuclease/exonuclease/phosphatase"/>
    <property type="match status" value="1"/>
</dbReference>
<reference evidence="2" key="2">
    <citation type="submission" date="2021-01" db="UniProtKB">
        <authorList>
            <consortium name="EnsemblPlants"/>
        </authorList>
    </citation>
    <scope>IDENTIFICATION</scope>
</reference>
<dbReference type="SUPFAM" id="SSF56219">
    <property type="entry name" value="DNase I-like"/>
    <property type="match status" value="1"/>
</dbReference>
<accession>A0A7N2L8T7</accession>
<protein>
    <recommendedName>
        <fullName evidence="1">DUF4283 domain-containing protein</fullName>
    </recommendedName>
</protein>
<dbReference type="InterPro" id="IPR025558">
    <property type="entry name" value="DUF4283"/>
</dbReference>
<name>A0A7N2L8T7_QUELO</name>
<keyword evidence="3" id="KW-1185">Reference proteome</keyword>
<dbReference type="InterPro" id="IPR036691">
    <property type="entry name" value="Endo/exonu/phosph_ase_sf"/>
</dbReference>
<dbReference type="Gramene" id="QL03p043672:mrna">
    <property type="protein sequence ID" value="QL03p043672:mrna"/>
    <property type="gene ID" value="QL03p043672"/>
</dbReference>
<organism evidence="2 3">
    <name type="scientific">Quercus lobata</name>
    <name type="common">Valley oak</name>
    <dbReference type="NCBI Taxonomy" id="97700"/>
    <lineage>
        <taxon>Eukaryota</taxon>
        <taxon>Viridiplantae</taxon>
        <taxon>Streptophyta</taxon>
        <taxon>Embryophyta</taxon>
        <taxon>Tracheophyta</taxon>
        <taxon>Spermatophyta</taxon>
        <taxon>Magnoliopsida</taxon>
        <taxon>eudicotyledons</taxon>
        <taxon>Gunneridae</taxon>
        <taxon>Pentapetalae</taxon>
        <taxon>rosids</taxon>
        <taxon>fabids</taxon>
        <taxon>Fagales</taxon>
        <taxon>Fagaceae</taxon>
        <taxon>Quercus</taxon>
    </lineage>
</organism>
<dbReference type="Pfam" id="PF14111">
    <property type="entry name" value="DUF4283"/>
    <property type="match status" value="1"/>
</dbReference>
<feature type="domain" description="DUF4283" evidence="1">
    <location>
        <begin position="37"/>
        <end position="106"/>
    </location>
</feature>
<dbReference type="EnsemblPlants" id="QL03p043672:mrna">
    <property type="protein sequence ID" value="QL03p043672:mrna"/>
    <property type="gene ID" value="QL03p043672"/>
</dbReference>
<dbReference type="OMA" id="VEWIDIF"/>
<dbReference type="PANTHER" id="PTHR33710">
    <property type="entry name" value="BNAC02G09200D PROTEIN"/>
    <property type="match status" value="1"/>
</dbReference>
<dbReference type="Proteomes" id="UP000594261">
    <property type="component" value="Chromosome 3"/>
</dbReference>
<evidence type="ECO:0000259" key="1">
    <source>
        <dbReference type="Pfam" id="PF14111"/>
    </source>
</evidence>
<dbReference type="InParanoid" id="A0A7N2L8T7"/>
<proteinExistence type="predicted"/>
<sequence>MEEITEGWSRLSLQGPKGDGFRLRSEMGSEEFVLAAKFFTKRVLNTDAIARNFSQLWCSWNGFKIKDLGNHIVLFIFDNKLDTDRILASQPWSFDKSLVAIQCYDKGTHAHDLLFDRTPFWVQVYDILIQFMNKAVAEGICSSIEEVCASDFPTMEGGDFLRVRVVLDILKPLSRGRKITLDDGTMGWVSFKYEICEDFPPGYEGQGAEKGKFARQLQEIDEDLAKFEDMEGINTSATSLPYKDSNTSIPSDFEEKYVTPNTLFSATRDLSAPIIESMSAAFPMRDIPNTQETHLQVTHPPGPRGLGTAKQFKSLEISSEHKIPQLCSWLKHGWIKQGLVTRGGGLALFWKKNFSVSVESSSLHHIDVVINKGKENAWCFTGFYGALKTHLRDETWNLLRDLHSRFSLPWLCGWDFNELLKSHEKREGRLRPYAQMENFKQVLDECNLLDLGYAGNKFTWSKSFPNGRMVWERLDRAVSIVEWIDIFPVTKVQTLTCVTSDHSPILIIPDGFSAKLNRPWCFEQMWLENGGCHDTVKGTRELAASGSPMATVMLKIEACQ</sequence>
<dbReference type="AlphaFoldDB" id="A0A7N2L8T7"/>
<evidence type="ECO:0000313" key="2">
    <source>
        <dbReference type="EnsemblPlants" id="QL03p043672:mrna"/>
    </source>
</evidence>
<dbReference type="PANTHER" id="PTHR33710:SF77">
    <property type="entry name" value="DNASE I-LIKE SUPERFAMILY PROTEIN"/>
    <property type="match status" value="1"/>
</dbReference>